<proteinExistence type="inferred from homology"/>
<sequence length="364" mass="42942">MELQVHKILNDDDLSSYLKHVESFEVINPFYKIWYSYVSENTQDRLKYFTFSDSKGSLLILMPFILREIPYKSDQTYYDVISPYGYSGPIFNDSLSRGYLIKFWECVDAWYKNNQVVSEFIRFSLNHNYHFYSGNLVPTLTNVNGQIIDEASQWANFKQKVRNNYRKSAKENLQIKFLHTGLGEADIKQFYDIYIQTMSRIGADQEYRYSINYFKNIIKLSGDNFMIAIVYKDTVAISTELILISGDTLYSFLGGTLSDYFNYRPNDFLKIEVMKWARAHQYKYYLLGGGREDGDSLYQYKKTFFPNDKDLIFYTGRKIVNEKMYQELEDQLNVDLVATDVACLEVKKAHRITFFPAYRKNGFK</sequence>
<evidence type="ECO:0000259" key="7">
    <source>
        <dbReference type="Pfam" id="PF13480"/>
    </source>
</evidence>
<dbReference type="Proteomes" id="UP000057981">
    <property type="component" value="Chromosome"/>
</dbReference>
<dbReference type="GO" id="GO:0009252">
    <property type="term" value="P:peptidoglycan biosynthetic process"/>
    <property type="evidence" value="ECO:0007669"/>
    <property type="project" value="UniProtKB-KW"/>
</dbReference>
<evidence type="ECO:0000256" key="5">
    <source>
        <dbReference type="ARBA" id="ARBA00023315"/>
    </source>
</evidence>
<reference evidence="8 9" key="1">
    <citation type="submission" date="2015-10" db="EMBL/GenBank/DDBJ databases">
        <authorList>
            <person name="Gilbert D.G."/>
        </authorList>
    </citation>
    <scope>NUCLEOTIDE SEQUENCE [LARGE SCALE GENOMIC DNA]</scope>
    <source>
        <strain evidence="9">HZ-22</strain>
    </source>
</reference>
<evidence type="ECO:0000256" key="2">
    <source>
        <dbReference type="ARBA" id="ARBA00022679"/>
    </source>
</evidence>
<evidence type="ECO:0000256" key="6">
    <source>
        <dbReference type="ARBA" id="ARBA00023316"/>
    </source>
</evidence>
<dbReference type="GO" id="GO:0008360">
    <property type="term" value="P:regulation of cell shape"/>
    <property type="evidence" value="ECO:0007669"/>
    <property type="project" value="UniProtKB-KW"/>
</dbReference>
<dbReference type="PANTHER" id="PTHR36174">
    <property type="entry name" value="LIPID II:GLYCINE GLYCYLTRANSFERASE"/>
    <property type="match status" value="1"/>
</dbReference>
<dbReference type="Gene3D" id="3.40.630.30">
    <property type="match status" value="1"/>
</dbReference>
<name>A0A0P0CI50_9FLAO</name>
<protein>
    <recommendedName>
        <fullName evidence="7">BioF2-like acetyltransferase domain-containing protein</fullName>
    </recommendedName>
</protein>
<evidence type="ECO:0000313" key="8">
    <source>
        <dbReference type="EMBL" id="ALJ04045.1"/>
    </source>
</evidence>
<keyword evidence="4" id="KW-0573">Peptidoglycan synthesis</keyword>
<evidence type="ECO:0000256" key="1">
    <source>
        <dbReference type="ARBA" id="ARBA00009943"/>
    </source>
</evidence>
<keyword evidence="2" id="KW-0808">Transferase</keyword>
<dbReference type="RefSeq" id="WP_054724381.1">
    <property type="nucleotide sequence ID" value="NZ_CP012898.1"/>
</dbReference>
<dbReference type="InterPro" id="IPR016181">
    <property type="entry name" value="Acyl_CoA_acyltransferase"/>
</dbReference>
<evidence type="ECO:0000256" key="3">
    <source>
        <dbReference type="ARBA" id="ARBA00022960"/>
    </source>
</evidence>
<feature type="domain" description="BioF2-like acetyltransferase" evidence="7">
    <location>
        <begin position="160"/>
        <end position="301"/>
    </location>
</feature>
<dbReference type="Pfam" id="PF13480">
    <property type="entry name" value="Acetyltransf_6"/>
    <property type="match status" value="1"/>
</dbReference>
<comment type="similarity">
    <text evidence="1">Belongs to the FemABX family.</text>
</comment>
<evidence type="ECO:0000256" key="4">
    <source>
        <dbReference type="ARBA" id="ARBA00022984"/>
    </source>
</evidence>
<evidence type="ECO:0000313" key="9">
    <source>
        <dbReference type="Proteomes" id="UP000057981"/>
    </source>
</evidence>
<dbReference type="InterPro" id="IPR038740">
    <property type="entry name" value="BioF2-like_GNAT_dom"/>
</dbReference>
<dbReference type="InterPro" id="IPR003447">
    <property type="entry name" value="FEMABX"/>
</dbReference>
<gene>
    <name evidence="8" type="ORF">APS56_02235</name>
</gene>
<keyword evidence="9" id="KW-1185">Reference proteome</keyword>
<keyword evidence="6" id="KW-0961">Cell wall biogenesis/degradation</keyword>
<dbReference type="GO" id="GO:0016755">
    <property type="term" value="F:aminoacyltransferase activity"/>
    <property type="evidence" value="ECO:0007669"/>
    <property type="project" value="InterPro"/>
</dbReference>
<dbReference type="OrthoDB" id="9785911at2"/>
<dbReference type="PROSITE" id="PS51191">
    <property type="entry name" value="FEMABX"/>
    <property type="match status" value="1"/>
</dbReference>
<dbReference type="SUPFAM" id="SSF55729">
    <property type="entry name" value="Acyl-CoA N-acyltransferases (Nat)"/>
    <property type="match status" value="1"/>
</dbReference>
<organism evidence="8 9">
    <name type="scientific">Pseudalgibacter alginicilyticus</name>
    <dbReference type="NCBI Taxonomy" id="1736674"/>
    <lineage>
        <taxon>Bacteria</taxon>
        <taxon>Pseudomonadati</taxon>
        <taxon>Bacteroidota</taxon>
        <taxon>Flavobacteriia</taxon>
        <taxon>Flavobacteriales</taxon>
        <taxon>Flavobacteriaceae</taxon>
        <taxon>Pseudalgibacter</taxon>
    </lineage>
</organism>
<dbReference type="STRING" id="1736674.APS56_02235"/>
<dbReference type="EMBL" id="CP012898">
    <property type="protein sequence ID" value="ALJ04045.1"/>
    <property type="molecule type" value="Genomic_DNA"/>
</dbReference>
<keyword evidence="3" id="KW-0133">Cell shape</keyword>
<dbReference type="GO" id="GO:0071555">
    <property type="term" value="P:cell wall organization"/>
    <property type="evidence" value="ECO:0007669"/>
    <property type="project" value="UniProtKB-KW"/>
</dbReference>
<dbReference type="InterPro" id="IPR050644">
    <property type="entry name" value="PG_Glycine_Bridge_Synth"/>
</dbReference>
<dbReference type="KEGG" id="ahz:APS56_02235"/>
<accession>A0A0P0CI50</accession>
<dbReference type="AlphaFoldDB" id="A0A0P0CI50"/>
<keyword evidence="5" id="KW-0012">Acyltransferase</keyword>
<dbReference type="PANTHER" id="PTHR36174:SF1">
    <property type="entry name" value="LIPID II:GLYCINE GLYCYLTRANSFERASE"/>
    <property type="match status" value="1"/>
</dbReference>